<dbReference type="GO" id="GO:0016051">
    <property type="term" value="P:carbohydrate biosynthetic process"/>
    <property type="evidence" value="ECO:0007669"/>
    <property type="project" value="InterPro"/>
</dbReference>
<name>A0A8C8ASB4_9STRI</name>
<evidence type="ECO:0000256" key="8">
    <source>
        <dbReference type="ARBA" id="ARBA00023136"/>
    </source>
</evidence>
<organism evidence="12 13">
    <name type="scientific">Otus sunia</name>
    <name type="common">Oriental scops-owl</name>
    <dbReference type="NCBI Taxonomy" id="257818"/>
    <lineage>
        <taxon>Eukaryota</taxon>
        <taxon>Metazoa</taxon>
        <taxon>Chordata</taxon>
        <taxon>Craniata</taxon>
        <taxon>Vertebrata</taxon>
        <taxon>Euteleostomi</taxon>
        <taxon>Archelosauria</taxon>
        <taxon>Archosauria</taxon>
        <taxon>Dinosauria</taxon>
        <taxon>Saurischia</taxon>
        <taxon>Theropoda</taxon>
        <taxon>Coelurosauria</taxon>
        <taxon>Aves</taxon>
        <taxon>Neognathae</taxon>
        <taxon>Neoaves</taxon>
        <taxon>Telluraves</taxon>
        <taxon>Strigiformes</taxon>
        <taxon>Strigidae</taxon>
        <taxon>Otus</taxon>
    </lineage>
</organism>
<keyword evidence="9 11" id="KW-0325">Glycoprotein</keyword>
<reference evidence="12" key="2">
    <citation type="submission" date="2025-09" db="UniProtKB">
        <authorList>
            <consortium name="Ensembl"/>
        </authorList>
    </citation>
    <scope>IDENTIFICATION</scope>
</reference>
<evidence type="ECO:0000256" key="6">
    <source>
        <dbReference type="ARBA" id="ARBA00022989"/>
    </source>
</evidence>
<dbReference type="GO" id="GO:0050655">
    <property type="term" value="P:dermatan sulfate proteoglycan metabolic process"/>
    <property type="evidence" value="ECO:0007669"/>
    <property type="project" value="TreeGrafter"/>
</dbReference>
<evidence type="ECO:0000256" key="3">
    <source>
        <dbReference type="ARBA" id="ARBA00022679"/>
    </source>
</evidence>
<evidence type="ECO:0000256" key="4">
    <source>
        <dbReference type="ARBA" id="ARBA00022692"/>
    </source>
</evidence>
<keyword evidence="7 11" id="KW-0333">Golgi apparatus</keyword>
<evidence type="ECO:0000256" key="1">
    <source>
        <dbReference type="ARBA" id="ARBA00004323"/>
    </source>
</evidence>
<reference evidence="12" key="1">
    <citation type="submission" date="2025-08" db="UniProtKB">
        <authorList>
            <consortium name="Ensembl"/>
        </authorList>
    </citation>
    <scope>IDENTIFICATION</scope>
</reference>
<comment type="subcellular location">
    <subcellularLocation>
        <location evidence="1 11">Golgi apparatus membrane</location>
        <topology evidence="1 11">Single-pass type II membrane protein</topology>
    </subcellularLocation>
</comment>
<evidence type="ECO:0000256" key="10">
    <source>
        <dbReference type="ARBA" id="ARBA00023277"/>
    </source>
</evidence>
<keyword evidence="13" id="KW-1185">Reference proteome</keyword>
<dbReference type="PANTHER" id="PTHR12137">
    <property type="entry name" value="CARBOHYDRATE SULFOTRANSFERASE"/>
    <property type="match status" value="1"/>
</dbReference>
<dbReference type="EC" id="2.8.2.-" evidence="11"/>
<evidence type="ECO:0000256" key="7">
    <source>
        <dbReference type="ARBA" id="ARBA00023034"/>
    </source>
</evidence>
<comment type="similarity">
    <text evidence="2 11">Belongs to the sulfotransferase 2 family.</text>
</comment>
<proteinExistence type="inferred from homology"/>
<dbReference type="Ensembl" id="ENSOSUT00000010497.1">
    <property type="protein sequence ID" value="ENSOSUP00000010140.1"/>
    <property type="gene ID" value="ENSOSUG00000007412.1"/>
</dbReference>
<keyword evidence="4" id="KW-0812">Transmembrane</keyword>
<dbReference type="Proteomes" id="UP000694552">
    <property type="component" value="Unplaced"/>
</dbReference>
<dbReference type="GO" id="GO:0008146">
    <property type="term" value="F:sulfotransferase activity"/>
    <property type="evidence" value="ECO:0007669"/>
    <property type="project" value="InterPro"/>
</dbReference>
<keyword evidence="6" id="KW-1133">Transmembrane helix</keyword>
<keyword evidence="5 11" id="KW-0735">Signal-anchor</keyword>
<dbReference type="PANTHER" id="PTHR12137:SF64">
    <property type="entry name" value="CARBOHYDRATE SULFOTRANSFERASE"/>
    <property type="match status" value="1"/>
</dbReference>
<evidence type="ECO:0000256" key="9">
    <source>
        <dbReference type="ARBA" id="ARBA00023180"/>
    </source>
</evidence>
<evidence type="ECO:0000313" key="13">
    <source>
        <dbReference type="Proteomes" id="UP000694552"/>
    </source>
</evidence>
<keyword evidence="10 11" id="KW-0119">Carbohydrate metabolism</keyword>
<dbReference type="Pfam" id="PF03567">
    <property type="entry name" value="Sulfotransfer_2"/>
    <property type="match status" value="1"/>
</dbReference>
<dbReference type="InterPro" id="IPR018011">
    <property type="entry name" value="Carb_sulfotrans_8-10"/>
</dbReference>
<dbReference type="InterPro" id="IPR005331">
    <property type="entry name" value="Sulfotransferase"/>
</dbReference>
<evidence type="ECO:0000256" key="5">
    <source>
        <dbReference type="ARBA" id="ARBA00022968"/>
    </source>
</evidence>
<dbReference type="GO" id="GO:0000139">
    <property type="term" value="C:Golgi membrane"/>
    <property type="evidence" value="ECO:0007669"/>
    <property type="project" value="UniProtKB-SubCell"/>
</dbReference>
<keyword evidence="8" id="KW-0472">Membrane</keyword>
<evidence type="ECO:0000313" key="12">
    <source>
        <dbReference type="Ensembl" id="ENSOSUP00000010140.1"/>
    </source>
</evidence>
<sequence>MAVWGKQGLGVHDLTHSGGQEPISWQHRALGQIGLSPLSYPPSSFILPQHPSWGRGPLWAFLTPIFKWCFPGDLAPKGEEDFTLTLDTFLHVQQLRKKRLRAFCSQSGKVTTLLRSQELRGNVTPAVPLPYSWQHTRKTQLGEFNLTEIETILGSYTKVLFVRDPFQRLISAFMQGMGSSPSFSSFVQEFLDSRQQASVAWKPLVRLCQPCLIQYDYVVMFGFLRQELGHLLRRAGLPTDSLPSEFTDTQVQWTYSWLSEFGHGFFVTNIPMQVQEVLPKKHITLSTLHKKVRYDTGWHTLLGNHW</sequence>
<evidence type="ECO:0000256" key="11">
    <source>
        <dbReference type="RuleBase" id="RU364020"/>
    </source>
</evidence>
<protein>
    <recommendedName>
        <fullName evidence="11">Carbohydrate sulfotransferase</fullName>
        <ecNumber evidence="11">2.8.2.-</ecNumber>
    </recommendedName>
</protein>
<dbReference type="AlphaFoldDB" id="A0A8C8ASB4"/>
<evidence type="ECO:0000256" key="2">
    <source>
        <dbReference type="ARBA" id="ARBA00006339"/>
    </source>
</evidence>
<keyword evidence="3 11" id="KW-0808">Transferase</keyword>
<accession>A0A8C8ASB4</accession>